<dbReference type="Proteomes" id="UP000016930">
    <property type="component" value="Unassembled WGS sequence"/>
</dbReference>
<dbReference type="OrthoDB" id="3341476at2759"/>
<evidence type="ECO:0000313" key="2">
    <source>
        <dbReference type="EMBL" id="EMD30799.1"/>
    </source>
</evidence>
<evidence type="ECO:0000259" key="1">
    <source>
        <dbReference type="Pfam" id="PF17921"/>
    </source>
</evidence>
<dbReference type="InterPro" id="IPR041588">
    <property type="entry name" value="Integrase_H2C2"/>
</dbReference>
<organism evidence="2 3">
    <name type="scientific">Ceriporiopsis subvermispora (strain B)</name>
    <name type="common">White-rot fungus</name>
    <name type="synonym">Gelatoporia subvermispora</name>
    <dbReference type="NCBI Taxonomy" id="914234"/>
    <lineage>
        <taxon>Eukaryota</taxon>
        <taxon>Fungi</taxon>
        <taxon>Dikarya</taxon>
        <taxon>Basidiomycota</taxon>
        <taxon>Agaricomycotina</taxon>
        <taxon>Agaricomycetes</taxon>
        <taxon>Polyporales</taxon>
        <taxon>Gelatoporiaceae</taxon>
        <taxon>Gelatoporia</taxon>
    </lineage>
</organism>
<dbReference type="HOGENOM" id="CLU_3087632_0_0_1"/>
<protein>
    <recommendedName>
        <fullName evidence="1">Integrase zinc-binding domain-containing protein</fullName>
    </recommendedName>
</protein>
<keyword evidence="3" id="KW-1185">Reference proteome</keyword>
<accession>M2P6A4</accession>
<proteinExistence type="predicted"/>
<feature type="non-terminal residue" evidence="2">
    <location>
        <position position="1"/>
    </location>
</feature>
<dbReference type="STRING" id="914234.M2P6A4"/>
<reference evidence="2 3" key="1">
    <citation type="journal article" date="2012" name="Proc. Natl. Acad. Sci. U.S.A.">
        <title>Comparative genomics of Ceriporiopsis subvermispora and Phanerochaete chrysosporium provide insight into selective ligninolysis.</title>
        <authorList>
            <person name="Fernandez-Fueyo E."/>
            <person name="Ruiz-Duenas F.J."/>
            <person name="Ferreira P."/>
            <person name="Floudas D."/>
            <person name="Hibbett D.S."/>
            <person name="Canessa P."/>
            <person name="Larrondo L.F."/>
            <person name="James T.Y."/>
            <person name="Seelenfreund D."/>
            <person name="Lobos S."/>
            <person name="Polanco R."/>
            <person name="Tello M."/>
            <person name="Honda Y."/>
            <person name="Watanabe T."/>
            <person name="Watanabe T."/>
            <person name="Ryu J.S."/>
            <person name="Kubicek C.P."/>
            <person name="Schmoll M."/>
            <person name="Gaskell J."/>
            <person name="Hammel K.E."/>
            <person name="St John F.J."/>
            <person name="Vanden Wymelenberg A."/>
            <person name="Sabat G."/>
            <person name="Splinter BonDurant S."/>
            <person name="Syed K."/>
            <person name="Yadav J.S."/>
            <person name="Doddapaneni H."/>
            <person name="Subramanian V."/>
            <person name="Lavin J.L."/>
            <person name="Oguiza J.A."/>
            <person name="Perez G."/>
            <person name="Pisabarro A.G."/>
            <person name="Ramirez L."/>
            <person name="Santoyo F."/>
            <person name="Master E."/>
            <person name="Coutinho P.M."/>
            <person name="Henrissat B."/>
            <person name="Lombard V."/>
            <person name="Magnuson J.K."/>
            <person name="Kuees U."/>
            <person name="Hori C."/>
            <person name="Igarashi K."/>
            <person name="Samejima M."/>
            <person name="Held B.W."/>
            <person name="Barry K.W."/>
            <person name="LaButti K.M."/>
            <person name="Lapidus A."/>
            <person name="Lindquist E.A."/>
            <person name="Lucas S.M."/>
            <person name="Riley R."/>
            <person name="Salamov A.A."/>
            <person name="Hoffmeister D."/>
            <person name="Schwenk D."/>
            <person name="Hadar Y."/>
            <person name="Yarden O."/>
            <person name="de Vries R.P."/>
            <person name="Wiebenga A."/>
            <person name="Stenlid J."/>
            <person name="Eastwood D."/>
            <person name="Grigoriev I.V."/>
            <person name="Berka R.M."/>
            <person name="Blanchette R.A."/>
            <person name="Kersten P."/>
            <person name="Martinez A.T."/>
            <person name="Vicuna R."/>
            <person name="Cullen D."/>
        </authorList>
    </citation>
    <scope>NUCLEOTIDE SEQUENCE [LARGE SCALE GENOMIC DNA]</scope>
    <source>
        <strain evidence="2 3">B</strain>
    </source>
</reference>
<dbReference type="AlphaFoldDB" id="M2P6A4"/>
<dbReference type="Gene3D" id="1.10.340.70">
    <property type="match status" value="1"/>
</dbReference>
<dbReference type="Pfam" id="PF17921">
    <property type="entry name" value="Integrase_H2C2"/>
    <property type="match status" value="1"/>
</dbReference>
<evidence type="ECO:0000313" key="3">
    <source>
        <dbReference type="Proteomes" id="UP000016930"/>
    </source>
</evidence>
<dbReference type="EMBL" id="KB445842">
    <property type="protein sequence ID" value="EMD30799.1"/>
    <property type="molecule type" value="Genomic_DNA"/>
</dbReference>
<feature type="domain" description="Integrase zinc-binding" evidence="1">
    <location>
        <begin position="2"/>
        <end position="41"/>
    </location>
</feature>
<gene>
    <name evidence="2" type="ORF">CERSUDRAFT_60819</name>
</gene>
<name>M2P6A4_CERS8</name>
<sequence>VAHKGELKLVCQISLHFSWPKLQEDVQLYVSLCDICQKSKHDWRAKVGLLIPNKVLYCLYE</sequence>